<dbReference type="PANTHER" id="PTHR24421:SF58">
    <property type="entry name" value="SIGNAL TRANSDUCTION HISTIDINE-PROTEIN KINASE_PHOSPHATASE UHPB"/>
    <property type="match status" value="1"/>
</dbReference>
<evidence type="ECO:0000256" key="1">
    <source>
        <dbReference type="ARBA" id="ARBA00022679"/>
    </source>
</evidence>
<keyword evidence="7" id="KW-1185">Reference proteome</keyword>
<dbReference type="InterPro" id="IPR011712">
    <property type="entry name" value="Sig_transdc_His_kin_sub3_dim/P"/>
</dbReference>
<dbReference type="InterPro" id="IPR003594">
    <property type="entry name" value="HATPase_dom"/>
</dbReference>
<evidence type="ECO:0000313" key="7">
    <source>
        <dbReference type="Proteomes" id="UP000320811"/>
    </source>
</evidence>
<dbReference type="SMART" id="SM00387">
    <property type="entry name" value="HATPase_c"/>
    <property type="match status" value="1"/>
</dbReference>
<protein>
    <submittedName>
        <fullName evidence="6">Signal transduction histidine kinase</fullName>
    </submittedName>
</protein>
<dbReference type="Pfam" id="PF07695">
    <property type="entry name" value="7TMR-DISM_7TM"/>
    <property type="match status" value="1"/>
</dbReference>
<feature type="transmembrane region" description="Helical" evidence="4">
    <location>
        <begin position="206"/>
        <end position="225"/>
    </location>
</feature>
<evidence type="ECO:0000313" key="6">
    <source>
        <dbReference type="EMBL" id="TWF41327.1"/>
    </source>
</evidence>
<dbReference type="GO" id="GO:0000155">
    <property type="term" value="F:phosphorelay sensor kinase activity"/>
    <property type="evidence" value="ECO:0007669"/>
    <property type="project" value="InterPro"/>
</dbReference>
<dbReference type="Gene3D" id="2.60.40.2380">
    <property type="match status" value="1"/>
</dbReference>
<feature type="transmembrane region" description="Helical" evidence="4">
    <location>
        <begin position="28"/>
        <end position="47"/>
    </location>
</feature>
<feature type="transmembrane region" description="Helical" evidence="4">
    <location>
        <begin position="230"/>
        <end position="250"/>
    </location>
</feature>
<dbReference type="InterPro" id="IPR011623">
    <property type="entry name" value="7TMR_DISM_rcpt_extracell_dom1"/>
</dbReference>
<dbReference type="Pfam" id="PF07730">
    <property type="entry name" value="HisKA_3"/>
    <property type="match status" value="1"/>
</dbReference>
<sequence length="627" mass="70635">MGSTTYIPGTVSAIALRDHMLSAYTRHITLLILMIVFIGAHTCGQALTLRNTDSIYTLTYPALFRDTGKNMDITAVQSAPFAPSRQAVVALGVTTDAAWIYFDVVNQTGRDNWCLEVAAPALHTVDVYIKDAAGTRHMQVAVDDHRFAERPVKVNDLIFPLHLAPDTVSRIYLRVTSNNTLRIPVRIATMERLYETNHRIDFGNGFYFGLMVTLTVYNLFVFLLLKDLTYLYYAGYIFFSAILQLIWNGYLLDFFPGSALNLASLACAISMIFSVLFTNAFLQTARDLPHIYRWQPWLIGLLCIPVLLLMTGLGKWSFRVFQWEMFGGFIFWLYAGIMSWRKGYPPAKYYLLAFVTLIVTSLIFNGRDNGRIPDHWFSMLTLQTGPCLEALILSFALAVKLNRYKQEKEKTQAMALAQANTFSRDLITMQEMERKRVASELHDSVGQQLILLKNRTLSLRGHADEQVQRLSHDLGQDIGDVLQEIRDISYSLRPYQMDMLGLTESVKSLAADMMEAAGTDCTIAVDDIDQVLGREHEMNLYRIVQEVLNNIVKHAGASLAAISIRREPDQLEIIIRDNGKGFSPDTKVKGLGLTSIRERVALLEGNLDITPHMPSGTVVKIIIPVKP</sequence>
<keyword evidence="4" id="KW-0472">Membrane</keyword>
<dbReference type="GO" id="GO:0016020">
    <property type="term" value="C:membrane"/>
    <property type="evidence" value="ECO:0007669"/>
    <property type="project" value="InterPro"/>
</dbReference>
<dbReference type="Pfam" id="PF07696">
    <property type="entry name" value="7TMR-DISMED2"/>
    <property type="match status" value="1"/>
</dbReference>
<dbReference type="InterPro" id="IPR036890">
    <property type="entry name" value="HATPase_C_sf"/>
</dbReference>
<feature type="transmembrane region" description="Helical" evidence="4">
    <location>
        <begin position="347"/>
        <end position="364"/>
    </location>
</feature>
<name>A0A561PT79_9BACT</name>
<keyword evidence="1" id="KW-0808">Transferase</keyword>
<keyword evidence="4" id="KW-1133">Transmembrane helix</keyword>
<dbReference type="CDD" id="cd16917">
    <property type="entry name" value="HATPase_UhpB-NarQ-NarX-like"/>
    <property type="match status" value="1"/>
</dbReference>
<dbReference type="InterPro" id="IPR011622">
    <property type="entry name" value="7TMR_DISM_rcpt_extracell_dom2"/>
</dbReference>
<dbReference type="PROSITE" id="PS50109">
    <property type="entry name" value="HIS_KIN"/>
    <property type="match status" value="1"/>
</dbReference>
<dbReference type="Proteomes" id="UP000320811">
    <property type="component" value="Unassembled WGS sequence"/>
</dbReference>
<feature type="domain" description="Histidine kinase" evidence="5">
    <location>
        <begin position="436"/>
        <end position="627"/>
    </location>
</feature>
<evidence type="ECO:0000259" key="5">
    <source>
        <dbReference type="PROSITE" id="PS50109"/>
    </source>
</evidence>
<evidence type="ECO:0000256" key="3">
    <source>
        <dbReference type="ARBA" id="ARBA00023012"/>
    </source>
</evidence>
<evidence type="ECO:0000256" key="2">
    <source>
        <dbReference type="ARBA" id="ARBA00022777"/>
    </source>
</evidence>
<dbReference type="InterPro" id="IPR005467">
    <property type="entry name" value="His_kinase_dom"/>
</dbReference>
<dbReference type="PANTHER" id="PTHR24421">
    <property type="entry name" value="NITRATE/NITRITE SENSOR PROTEIN NARX-RELATED"/>
    <property type="match status" value="1"/>
</dbReference>
<organism evidence="6 7">
    <name type="scientific">Chitinophaga polysaccharea</name>
    <dbReference type="NCBI Taxonomy" id="1293035"/>
    <lineage>
        <taxon>Bacteria</taxon>
        <taxon>Pseudomonadati</taxon>
        <taxon>Bacteroidota</taxon>
        <taxon>Chitinophagia</taxon>
        <taxon>Chitinophagales</taxon>
        <taxon>Chitinophagaceae</taxon>
        <taxon>Chitinophaga</taxon>
    </lineage>
</organism>
<keyword evidence="4" id="KW-0812">Transmembrane</keyword>
<accession>A0A561PT79</accession>
<dbReference type="Gene3D" id="3.30.565.10">
    <property type="entry name" value="Histidine kinase-like ATPase, C-terminal domain"/>
    <property type="match status" value="1"/>
</dbReference>
<dbReference type="RefSeq" id="WP_145668541.1">
    <property type="nucleotide sequence ID" value="NZ_VIWO01000003.1"/>
</dbReference>
<dbReference type="SUPFAM" id="SSF55874">
    <property type="entry name" value="ATPase domain of HSP90 chaperone/DNA topoisomerase II/histidine kinase"/>
    <property type="match status" value="1"/>
</dbReference>
<dbReference type="InterPro" id="IPR050482">
    <property type="entry name" value="Sensor_HK_TwoCompSys"/>
</dbReference>
<feature type="transmembrane region" description="Helical" evidence="4">
    <location>
        <begin position="262"/>
        <end position="282"/>
    </location>
</feature>
<reference evidence="6 7" key="1">
    <citation type="submission" date="2019-06" db="EMBL/GenBank/DDBJ databases">
        <title>Sorghum-associated microbial communities from plants grown in Nebraska, USA.</title>
        <authorList>
            <person name="Schachtman D."/>
        </authorList>
    </citation>
    <scope>NUCLEOTIDE SEQUENCE [LARGE SCALE GENOMIC DNA]</scope>
    <source>
        <strain evidence="6 7">1209</strain>
    </source>
</reference>
<comment type="caution">
    <text evidence="6">The sequence shown here is derived from an EMBL/GenBank/DDBJ whole genome shotgun (WGS) entry which is preliminary data.</text>
</comment>
<dbReference type="Pfam" id="PF02518">
    <property type="entry name" value="HATPase_c"/>
    <property type="match status" value="1"/>
</dbReference>
<dbReference type="GO" id="GO:0046983">
    <property type="term" value="F:protein dimerization activity"/>
    <property type="evidence" value="ECO:0007669"/>
    <property type="project" value="InterPro"/>
</dbReference>
<gene>
    <name evidence="6" type="ORF">FHW36_103131</name>
</gene>
<feature type="transmembrane region" description="Helical" evidence="4">
    <location>
        <begin position="294"/>
        <end position="314"/>
    </location>
</feature>
<feature type="transmembrane region" description="Helical" evidence="4">
    <location>
        <begin position="320"/>
        <end position="340"/>
    </location>
</feature>
<evidence type="ECO:0000256" key="4">
    <source>
        <dbReference type="SAM" id="Phobius"/>
    </source>
</evidence>
<proteinExistence type="predicted"/>
<dbReference type="EMBL" id="VIWO01000003">
    <property type="protein sequence ID" value="TWF41327.1"/>
    <property type="molecule type" value="Genomic_DNA"/>
</dbReference>
<dbReference type="Gene3D" id="1.20.5.1930">
    <property type="match status" value="1"/>
</dbReference>
<dbReference type="OrthoDB" id="613787at2"/>
<dbReference type="AlphaFoldDB" id="A0A561PT79"/>
<keyword evidence="3" id="KW-0902">Two-component regulatory system</keyword>
<keyword evidence="2 6" id="KW-0418">Kinase</keyword>